<comment type="catalytic activity">
    <reaction evidence="6">
        <text>tRNA(Sec) + L-serine + ATP = L-seryl-tRNA(Sec) + AMP + diphosphate + H(+)</text>
        <dbReference type="Rhea" id="RHEA:42580"/>
        <dbReference type="Rhea" id="RHEA-COMP:9742"/>
        <dbReference type="Rhea" id="RHEA-COMP:10128"/>
        <dbReference type="ChEBI" id="CHEBI:15378"/>
        <dbReference type="ChEBI" id="CHEBI:30616"/>
        <dbReference type="ChEBI" id="CHEBI:33019"/>
        <dbReference type="ChEBI" id="CHEBI:33384"/>
        <dbReference type="ChEBI" id="CHEBI:78442"/>
        <dbReference type="ChEBI" id="CHEBI:78533"/>
        <dbReference type="ChEBI" id="CHEBI:456215"/>
        <dbReference type="EC" id="6.1.1.11"/>
    </reaction>
</comment>
<reference evidence="8" key="1">
    <citation type="submission" date="2020-05" db="EMBL/GenBank/DDBJ databases">
        <authorList>
            <person name="Chiriac C."/>
            <person name="Salcher M."/>
            <person name="Ghai R."/>
            <person name="Kavagutti S V."/>
        </authorList>
    </citation>
    <scope>NUCLEOTIDE SEQUENCE</scope>
</reference>
<organism evidence="8">
    <name type="scientific">freshwater metagenome</name>
    <dbReference type="NCBI Taxonomy" id="449393"/>
    <lineage>
        <taxon>unclassified sequences</taxon>
        <taxon>metagenomes</taxon>
        <taxon>ecological metagenomes</taxon>
    </lineage>
</organism>
<evidence type="ECO:0000256" key="4">
    <source>
        <dbReference type="ARBA" id="ARBA00022917"/>
    </source>
</evidence>
<dbReference type="GO" id="GO:0006412">
    <property type="term" value="P:translation"/>
    <property type="evidence" value="ECO:0007669"/>
    <property type="project" value="UniProtKB-KW"/>
</dbReference>
<dbReference type="EMBL" id="CAEZYR010000229">
    <property type="protein sequence ID" value="CAB4776046.1"/>
    <property type="molecule type" value="Genomic_DNA"/>
</dbReference>
<comment type="similarity">
    <text evidence="2">Belongs to the class-II aminoacyl-tRNA synthetase family. Type-1 seryl-tRNA synthetase subfamily.</text>
</comment>
<protein>
    <recommendedName>
        <fullName evidence="5">Seryl-tRNA(Ser/Sec) synthetase</fullName>
    </recommendedName>
</protein>
<evidence type="ECO:0000256" key="6">
    <source>
        <dbReference type="ARBA" id="ARBA00047929"/>
    </source>
</evidence>
<comment type="pathway">
    <text evidence="1">Aminoacyl-tRNA biosynthesis; selenocysteinyl-tRNA(Sec) biosynthesis; L-seryl-tRNA(Sec) from L-serine and tRNA(Sec): step 1/1.</text>
</comment>
<name>A0A6J6VXG7_9ZZZZ</name>
<evidence type="ECO:0000256" key="1">
    <source>
        <dbReference type="ARBA" id="ARBA00005045"/>
    </source>
</evidence>
<keyword evidence="4" id="KW-0648">Protein biosynthesis</keyword>
<dbReference type="GO" id="GO:0004828">
    <property type="term" value="F:serine-tRNA ligase activity"/>
    <property type="evidence" value="ECO:0007669"/>
    <property type="project" value="UniProtKB-EC"/>
</dbReference>
<evidence type="ECO:0000256" key="3">
    <source>
        <dbReference type="ARBA" id="ARBA00022490"/>
    </source>
</evidence>
<dbReference type="Gene3D" id="3.30.930.10">
    <property type="entry name" value="Bira Bifunctional Protein, Domain 2"/>
    <property type="match status" value="1"/>
</dbReference>
<proteinExistence type="inferred from homology"/>
<dbReference type="PANTHER" id="PTHR43697:SF1">
    <property type="entry name" value="SERINE--TRNA LIGASE"/>
    <property type="match status" value="1"/>
</dbReference>
<gene>
    <name evidence="8" type="ORF">UFOPK2754_03370</name>
</gene>
<sequence length="77" mass="8406">MSSCSWFADYQARRANIRYRPAGQKGTQLVNTLNGSALAVPRVWAALVETYRQPDGTIALPDVLAPYLRGDAIIPTA</sequence>
<dbReference type="InterPro" id="IPR045864">
    <property type="entry name" value="aa-tRNA-synth_II/BPL/LPL"/>
</dbReference>
<accession>A0A6J6VXG7</accession>
<comment type="catalytic activity">
    <reaction evidence="7">
        <text>tRNA(Ser) + L-serine + ATP = L-seryl-tRNA(Ser) + AMP + diphosphate + H(+)</text>
        <dbReference type="Rhea" id="RHEA:12292"/>
        <dbReference type="Rhea" id="RHEA-COMP:9669"/>
        <dbReference type="Rhea" id="RHEA-COMP:9703"/>
        <dbReference type="ChEBI" id="CHEBI:15378"/>
        <dbReference type="ChEBI" id="CHEBI:30616"/>
        <dbReference type="ChEBI" id="CHEBI:33019"/>
        <dbReference type="ChEBI" id="CHEBI:33384"/>
        <dbReference type="ChEBI" id="CHEBI:78442"/>
        <dbReference type="ChEBI" id="CHEBI:78533"/>
        <dbReference type="ChEBI" id="CHEBI:456215"/>
        <dbReference type="EC" id="6.1.1.11"/>
    </reaction>
</comment>
<evidence type="ECO:0000256" key="5">
    <source>
        <dbReference type="ARBA" id="ARBA00033352"/>
    </source>
</evidence>
<dbReference type="PANTHER" id="PTHR43697">
    <property type="entry name" value="SERYL-TRNA SYNTHETASE"/>
    <property type="match status" value="1"/>
</dbReference>
<keyword evidence="3" id="KW-0963">Cytoplasm</keyword>
<evidence type="ECO:0000313" key="8">
    <source>
        <dbReference type="EMBL" id="CAB4776046.1"/>
    </source>
</evidence>
<dbReference type="SUPFAM" id="SSF55681">
    <property type="entry name" value="Class II aaRS and biotin synthetases"/>
    <property type="match status" value="1"/>
</dbReference>
<evidence type="ECO:0000256" key="7">
    <source>
        <dbReference type="ARBA" id="ARBA00048823"/>
    </source>
</evidence>
<evidence type="ECO:0000256" key="2">
    <source>
        <dbReference type="ARBA" id="ARBA00010728"/>
    </source>
</evidence>
<dbReference type="AlphaFoldDB" id="A0A6J6VXG7"/>